<keyword evidence="4" id="KW-0175">Coiled coil</keyword>
<feature type="region of interest" description="Disordered" evidence="9">
    <location>
        <begin position="27"/>
        <end position="63"/>
    </location>
</feature>
<dbReference type="InterPro" id="IPR038459">
    <property type="entry name" value="MT_TRM10-typ_sf"/>
</dbReference>
<dbReference type="PROSITE" id="PS51675">
    <property type="entry name" value="SAM_MT_TRM10"/>
    <property type="match status" value="1"/>
</dbReference>
<evidence type="ECO:0000256" key="3">
    <source>
        <dbReference type="ARBA" id="ARBA00022691"/>
    </source>
</evidence>
<accession>A0A9Q1H4V0</accession>
<comment type="function">
    <text evidence="8">S-adenosyl-L-methionine-dependent guanine N(1)-methyltransferase that catalyzes the formation of N(1)-methylguanine at position 9 (m1G9) in tRNAs. Probably not able to catalyze formation of N(1)-methyladenine at position 9 (m1A9) in tRNAs.</text>
</comment>
<evidence type="ECO:0000259" key="10">
    <source>
        <dbReference type="PROSITE" id="PS51675"/>
    </source>
</evidence>
<dbReference type="CDD" id="cd18100">
    <property type="entry name" value="Trm10euk_B"/>
    <property type="match status" value="1"/>
</dbReference>
<name>A0A9Q1H4V0_HOLLE</name>
<gene>
    <name evidence="11" type="ORF">HOLleu_26102</name>
</gene>
<evidence type="ECO:0000256" key="5">
    <source>
        <dbReference type="ARBA" id="ARBA00035688"/>
    </source>
</evidence>
<keyword evidence="3" id="KW-0949">S-adenosyl-L-methionine</keyword>
<evidence type="ECO:0000256" key="8">
    <source>
        <dbReference type="ARBA" id="ARBA00045240"/>
    </source>
</evidence>
<dbReference type="InterPro" id="IPR007356">
    <property type="entry name" value="tRNA_m1G_MeTrfase_euk"/>
</dbReference>
<dbReference type="InterPro" id="IPR047911">
    <property type="entry name" value="Trm10_B_MTase_dom"/>
</dbReference>
<comment type="caution">
    <text evidence="11">The sequence shown here is derived from an EMBL/GenBank/DDBJ whole genome shotgun (WGS) entry which is preliminary data.</text>
</comment>
<dbReference type="OrthoDB" id="278300at2759"/>
<dbReference type="GO" id="GO:0005654">
    <property type="term" value="C:nucleoplasm"/>
    <property type="evidence" value="ECO:0007669"/>
    <property type="project" value="TreeGrafter"/>
</dbReference>
<dbReference type="EMBL" id="JAIZAY010000012">
    <property type="protein sequence ID" value="KAJ8032550.1"/>
    <property type="molecule type" value="Genomic_DNA"/>
</dbReference>
<keyword evidence="12" id="KW-1185">Reference proteome</keyword>
<feature type="domain" description="SAM-dependent MTase TRM10-type" evidence="10">
    <location>
        <begin position="124"/>
        <end position="319"/>
    </location>
</feature>
<evidence type="ECO:0000256" key="1">
    <source>
        <dbReference type="ARBA" id="ARBA00022603"/>
    </source>
</evidence>
<dbReference type="PANTHER" id="PTHR13563">
    <property type="entry name" value="TRNA (GUANINE-9-) METHYLTRANSFERASE"/>
    <property type="match status" value="1"/>
</dbReference>
<dbReference type="PANTHER" id="PTHR13563:SF19">
    <property type="entry name" value="TRNA METHYLTRANSFERASE 10 HOMOLOG B"/>
    <property type="match status" value="1"/>
</dbReference>
<dbReference type="GO" id="GO:0008168">
    <property type="term" value="F:methyltransferase activity"/>
    <property type="evidence" value="ECO:0007669"/>
    <property type="project" value="UniProtKB-KW"/>
</dbReference>
<evidence type="ECO:0000256" key="9">
    <source>
        <dbReference type="SAM" id="MobiDB-lite"/>
    </source>
</evidence>
<evidence type="ECO:0000256" key="2">
    <source>
        <dbReference type="ARBA" id="ARBA00022679"/>
    </source>
</evidence>
<evidence type="ECO:0000313" key="11">
    <source>
        <dbReference type="EMBL" id="KAJ8032550.1"/>
    </source>
</evidence>
<reference evidence="11" key="1">
    <citation type="submission" date="2021-10" db="EMBL/GenBank/DDBJ databases">
        <title>Tropical sea cucumber genome reveals ecological adaptation and Cuvierian tubules defense mechanism.</title>
        <authorList>
            <person name="Chen T."/>
        </authorList>
    </citation>
    <scope>NUCLEOTIDE SEQUENCE</scope>
    <source>
        <strain evidence="11">Nanhai2018</strain>
        <tissue evidence="11">Muscle</tissue>
    </source>
</reference>
<dbReference type="Gene3D" id="3.40.1280.30">
    <property type="match status" value="1"/>
</dbReference>
<evidence type="ECO:0000256" key="6">
    <source>
        <dbReference type="ARBA" id="ARBA00035712"/>
    </source>
</evidence>
<dbReference type="AlphaFoldDB" id="A0A9Q1H4V0"/>
<keyword evidence="2" id="KW-0808">Transferase</keyword>
<sequence length="321" mass="36725">MNGLHLKSETEESSRWIPGYDFDLWTSSEESSDGEEGTYHENSQTEENAGHGRTIPRDADTSHLSDKALKRLDRFEKIKRWKKERRKDRQEMRRQEKAVKKDLVEIQFASDKPTKRELKCQILAKLEALQKSDSVPKICIDMGLANLMNSKEVDRLAGQIRRVYGSNRQAARPLHLTFSNLETTGAIYKACQNKNDGFAHYRVNMTNSSHLEIFPPEKIIYLTPDSDSVLMSLEDDRVYVLGGLVDESPNKNHTLRLAEHQGLATARLPIDEYLQQANTGSFNKILSINQIFDILLTFYETKDWAVALLAGIPKRKGFIAR</sequence>
<dbReference type="GO" id="GO:0002939">
    <property type="term" value="P:tRNA N1-guanine methylation"/>
    <property type="evidence" value="ECO:0007669"/>
    <property type="project" value="TreeGrafter"/>
</dbReference>
<protein>
    <recommendedName>
        <fullName evidence="5">tRNA methyltransferase 10 homolog B</fullName>
    </recommendedName>
    <alternativeName>
        <fullName evidence="6">RNA (guanine-9-)-methyltransferase domain-containing protein 3</fullName>
    </alternativeName>
    <alternativeName>
        <fullName evidence="7">tRNA (guanine(9)-N(1))-methyltransferase TRMT10B</fullName>
    </alternativeName>
</protein>
<dbReference type="GO" id="GO:0000049">
    <property type="term" value="F:tRNA binding"/>
    <property type="evidence" value="ECO:0007669"/>
    <property type="project" value="TreeGrafter"/>
</dbReference>
<evidence type="ECO:0000256" key="4">
    <source>
        <dbReference type="ARBA" id="ARBA00023054"/>
    </source>
</evidence>
<evidence type="ECO:0000256" key="7">
    <source>
        <dbReference type="ARBA" id="ARBA00035725"/>
    </source>
</evidence>
<dbReference type="InterPro" id="IPR028564">
    <property type="entry name" value="MT_TRM10-typ"/>
</dbReference>
<proteinExistence type="predicted"/>
<dbReference type="Proteomes" id="UP001152320">
    <property type="component" value="Chromosome 12"/>
</dbReference>
<evidence type="ECO:0000313" key="12">
    <source>
        <dbReference type="Proteomes" id="UP001152320"/>
    </source>
</evidence>
<organism evidence="11 12">
    <name type="scientific">Holothuria leucospilota</name>
    <name type="common">Black long sea cucumber</name>
    <name type="synonym">Mertensiothuria leucospilota</name>
    <dbReference type="NCBI Taxonomy" id="206669"/>
    <lineage>
        <taxon>Eukaryota</taxon>
        <taxon>Metazoa</taxon>
        <taxon>Echinodermata</taxon>
        <taxon>Eleutherozoa</taxon>
        <taxon>Echinozoa</taxon>
        <taxon>Holothuroidea</taxon>
        <taxon>Aspidochirotacea</taxon>
        <taxon>Aspidochirotida</taxon>
        <taxon>Holothuriidae</taxon>
        <taxon>Holothuria</taxon>
    </lineage>
</organism>
<keyword evidence="1 11" id="KW-0489">Methyltransferase</keyword>